<dbReference type="AlphaFoldDB" id="A0A411YE48"/>
<name>A0A411YE48_9ACTN</name>
<evidence type="ECO:0000313" key="2">
    <source>
        <dbReference type="Proteomes" id="UP000291469"/>
    </source>
</evidence>
<dbReference type="EMBL" id="CP036402">
    <property type="protein sequence ID" value="QBI19524.1"/>
    <property type="molecule type" value="Genomic_DNA"/>
</dbReference>
<dbReference type="RefSeq" id="WP_131154521.1">
    <property type="nucleotide sequence ID" value="NZ_CP036402.1"/>
</dbReference>
<organism evidence="1 2">
    <name type="scientific">Egibacter rhizosphaerae</name>
    <dbReference type="NCBI Taxonomy" id="1670831"/>
    <lineage>
        <taxon>Bacteria</taxon>
        <taxon>Bacillati</taxon>
        <taxon>Actinomycetota</taxon>
        <taxon>Nitriliruptoria</taxon>
        <taxon>Egibacterales</taxon>
        <taxon>Egibacteraceae</taxon>
        <taxon>Egibacter</taxon>
    </lineage>
</organism>
<dbReference type="KEGG" id="erz:ER308_08150"/>
<evidence type="ECO:0000313" key="1">
    <source>
        <dbReference type="EMBL" id="QBI19524.1"/>
    </source>
</evidence>
<keyword evidence="2" id="KW-1185">Reference proteome</keyword>
<gene>
    <name evidence="1" type="ORF">ER308_08150</name>
</gene>
<proteinExistence type="predicted"/>
<dbReference type="Proteomes" id="UP000291469">
    <property type="component" value="Chromosome"/>
</dbReference>
<sequence length="250" mass="26265">MTRDPRTFPHVDGASPPVTLSSIPTCPAAVMGRRCQALGFDCLGGDGEAACINRWEWLEALWTPDHVARGLAERADRSELTIDDAAPELVGAVAELLGQLAVGALLSPNQALDMSDGRVAVGFGECGRALRAHVEEARLVALPEDPVSLRDGVELVDTHRQLLTRQANDLLEALAPLVRVAAEASSPSTTSLWSEVDAALQRAAGRVGQRLHAPERAAGCAYELAVLATPPLPPCLGSHRTSTASTGPGH</sequence>
<reference evidence="1 2" key="1">
    <citation type="submission" date="2019-01" db="EMBL/GenBank/DDBJ databases">
        <title>Egibacter rhizosphaerae EGI 80759T.</title>
        <authorList>
            <person name="Chen D.-D."/>
            <person name="Tian Y."/>
            <person name="Jiao J.-Y."/>
            <person name="Zhang X.-T."/>
            <person name="Zhang Y.-G."/>
            <person name="Zhang Y."/>
            <person name="Xiao M."/>
            <person name="Shu W.-S."/>
            <person name="Li W.-J."/>
        </authorList>
    </citation>
    <scope>NUCLEOTIDE SEQUENCE [LARGE SCALE GENOMIC DNA]</scope>
    <source>
        <strain evidence="1 2">EGI 80759</strain>
    </source>
</reference>
<protein>
    <submittedName>
        <fullName evidence="1">Uncharacterized protein</fullName>
    </submittedName>
</protein>
<accession>A0A411YE48</accession>